<dbReference type="InterPro" id="IPR036047">
    <property type="entry name" value="F-box-like_dom_sf"/>
</dbReference>
<evidence type="ECO:0000259" key="2">
    <source>
        <dbReference type="PROSITE" id="PS50181"/>
    </source>
</evidence>
<accession>A0A6A7BPA0</accession>
<dbReference type="SUPFAM" id="SSF81383">
    <property type="entry name" value="F-box domain"/>
    <property type="match status" value="1"/>
</dbReference>
<dbReference type="AlphaFoldDB" id="A0A6A7BPA0"/>
<dbReference type="PROSITE" id="PS50181">
    <property type="entry name" value="FBOX"/>
    <property type="match status" value="1"/>
</dbReference>
<dbReference type="EMBL" id="MU006079">
    <property type="protein sequence ID" value="KAF2857052.1"/>
    <property type="molecule type" value="Genomic_DNA"/>
</dbReference>
<keyword evidence="4" id="KW-1185">Reference proteome</keyword>
<proteinExistence type="predicted"/>
<feature type="domain" description="F-box" evidence="2">
    <location>
        <begin position="46"/>
        <end position="94"/>
    </location>
</feature>
<dbReference type="Proteomes" id="UP000799421">
    <property type="component" value="Unassembled WGS sequence"/>
</dbReference>
<gene>
    <name evidence="3" type="ORF">K470DRAFT_224060</name>
</gene>
<evidence type="ECO:0000313" key="3">
    <source>
        <dbReference type="EMBL" id="KAF2857052.1"/>
    </source>
</evidence>
<reference evidence="3" key="1">
    <citation type="journal article" date="2020" name="Stud. Mycol.">
        <title>101 Dothideomycetes genomes: a test case for predicting lifestyles and emergence of pathogens.</title>
        <authorList>
            <person name="Haridas S."/>
            <person name="Albert R."/>
            <person name="Binder M."/>
            <person name="Bloem J."/>
            <person name="Labutti K."/>
            <person name="Salamov A."/>
            <person name="Andreopoulos B."/>
            <person name="Baker S."/>
            <person name="Barry K."/>
            <person name="Bills G."/>
            <person name="Bluhm B."/>
            <person name="Cannon C."/>
            <person name="Castanera R."/>
            <person name="Culley D."/>
            <person name="Daum C."/>
            <person name="Ezra D."/>
            <person name="Gonzalez J."/>
            <person name="Henrissat B."/>
            <person name="Kuo A."/>
            <person name="Liang C."/>
            <person name="Lipzen A."/>
            <person name="Lutzoni F."/>
            <person name="Magnuson J."/>
            <person name="Mondo S."/>
            <person name="Nolan M."/>
            <person name="Ohm R."/>
            <person name="Pangilinan J."/>
            <person name="Park H.-J."/>
            <person name="Ramirez L."/>
            <person name="Alfaro M."/>
            <person name="Sun H."/>
            <person name="Tritt A."/>
            <person name="Yoshinaga Y."/>
            <person name="Zwiers L.-H."/>
            <person name="Turgeon B."/>
            <person name="Goodwin S."/>
            <person name="Spatafora J."/>
            <person name="Crous P."/>
            <person name="Grigoriev I."/>
        </authorList>
    </citation>
    <scope>NUCLEOTIDE SEQUENCE</scope>
    <source>
        <strain evidence="3">CBS 480.64</strain>
    </source>
</reference>
<protein>
    <recommendedName>
        <fullName evidence="2">F-box domain-containing protein</fullName>
    </recommendedName>
</protein>
<name>A0A6A7BPA0_9PEZI</name>
<sequence>MEYSIITPSIKSTEKIEDRTAPLTKVSKKTQRRQLKRLRAKRPSQAPTPLDLPAELLHDILTHLTPSEVLRARCLSRNFNAFISSNESSLARSVIRKKYRVLSQSFPLPQPLSALDEESLQALRRPGRKSLLTDYQKGFTHIPSPPGDKICTCPSCIMAWNNLATVLDLHHWQSNLNAREPIPMIPRGQNPVWNVALLARSAAMVEKAIQGHLLTYALILERHLNTIIGGLTRHGNRTPARTPKSTAYPKVLYGMTAADVESGTDEFLEREGRENYEIPYTRDNYYNNNMLAYVPNRKWDKKNESWIYFAVSAHERDLAWLKSKT</sequence>
<dbReference type="SMART" id="SM00256">
    <property type="entry name" value="FBOX"/>
    <property type="match status" value="1"/>
</dbReference>
<dbReference type="InterPro" id="IPR001810">
    <property type="entry name" value="F-box_dom"/>
</dbReference>
<dbReference type="CDD" id="cd09917">
    <property type="entry name" value="F-box_SF"/>
    <property type="match status" value="1"/>
</dbReference>
<evidence type="ECO:0000313" key="4">
    <source>
        <dbReference type="Proteomes" id="UP000799421"/>
    </source>
</evidence>
<dbReference type="OrthoDB" id="3642468at2759"/>
<feature type="region of interest" description="Disordered" evidence="1">
    <location>
        <begin position="26"/>
        <end position="49"/>
    </location>
</feature>
<feature type="compositionally biased region" description="Basic residues" evidence="1">
    <location>
        <begin position="26"/>
        <end position="42"/>
    </location>
</feature>
<organism evidence="3 4">
    <name type="scientific">Piedraia hortae CBS 480.64</name>
    <dbReference type="NCBI Taxonomy" id="1314780"/>
    <lineage>
        <taxon>Eukaryota</taxon>
        <taxon>Fungi</taxon>
        <taxon>Dikarya</taxon>
        <taxon>Ascomycota</taxon>
        <taxon>Pezizomycotina</taxon>
        <taxon>Dothideomycetes</taxon>
        <taxon>Dothideomycetidae</taxon>
        <taxon>Capnodiales</taxon>
        <taxon>Piedraiaceae</taxon>
        <taxon>Piedraia</taxon>
    </lineage>
</organism>
<dbReference type="Pfam" id="PF00646">
    <property type="entry name" value="F-box"/>
    <property type="match status" value="1"/>
</dbReference>
<evidence type="ECO:0000256" key="1">
    <source>
        <dbReference type="SAM" id="MobiDB-lite"/>
    </source>
</evidence>
<dbReference type="Gene3D" id="1.20.1280.50">
    <property type="match status" value="1"/>
</dbReference>